<name>A0AAP0P4X7_9MAGN</name>
<gene>
    <name evidence="1" type="ORF">Sjap_010831</name>
</gene>
<dbReference type="AlphaFoldDB" id="A0AAP0P4X7"/>
<evidence type="ECO:0000313" key="2">
    <source>
        <dbReference type="Proteomes" id="UP001417504"/>
    </source>
</evidence>
<dbReference type="Proteomes" id="UP001417504">
    <property type="component" value="Unassembled WGS sequence"/>
</dbReference>
<comment type="caution">
    <text evidence="1">The sequence shown here is derived from an EMBL/GenBank/DDBJ whole genome shotgun (WGS) entry which is preliminary data.</text>
</comment>
<reference evidence="1 2" key="1">
    <citation type="submission" date="2024-01" db="EMBL/GenBank/DDBJ databases">
        <title>Genome assemblies of Stephania.</title>
        <authorList>
            <person name="Yang L."/>
        </authorList>
    </citation>
    <scope>NUCLEOTIDE SEQUENCE [LARGE SCALE GENOMIC DNA]</scope>
    <source>
        <strain evidence="1">QJT</strain>
        <tissue evidence="1">Leaf</tissue>
    </source>
</reference>
<sequence length="63" mass="7214">MGNDMVTSFCYNLLLARHLAISDNYTLSFKFYWDVSKVISYSSKTEISCTISAWFLLNYGING</sequence>
<dbReference type="EMBL" id="JBBNAE010000004">
    <property type="protein sequence ID" value="KAK9130344.1"/>
    <property type="molecule type" value="Genomic_DNA"/>
</dbReference>
<evidence type="ECO:0000313" key="1">
    <source>
        <dbReference type="EMBL" id="KAK9130344.1"/>
    </source>
</evidence>
<organism evidence="1 2">
    <name type="scientific">Stephania japonica</name>
    <dbReference type="NCBI Taxonomy" id="461633"/>
    <lineage>
        <taxon>Eukaryota</taxon>
        <taxon>Viridiplantae</taxon>
        <taxon>Streptophyta</taxon>
        <taxon>Embryophyta</taxon>
        <taxon>Tracheophyta</taxon>
        <taxon>Spermatophyta</taxon>
        <taxon>Magnoliopsida</taxon>
        <taxon>Ranunculales</taxon>
        <taxon>Menispermaceae</taxon>
        <taxon>Menispermoideae</taxon>
        <taxon>Cissampelideae</taxon>
        <taxon>Stephania</taxon>
    </lineage>
</organism>
<proteinExistence type="predicted"/>
<protein>
    <submittedName>
        <fullName evidence="1">Uncharacterized protein</fullName>
    </submittedName>
</protein>
<accession>A0AAP0P4X7</accession>
<keyword evidence="2" id="KW-1185">Reference proteome</keyword>